<feature type="binding site" evidence="4">
    <location>
        <position position="22"/>
    </location>
    <ligand>
        <name>Mg(2+)</name>
        <dbReference type="ChEBI" id="CHEBI:18420"/>
    </ligand>
</feature>
<evidence type="ECO:0000256" key="3">
    <source>
        <dbReference type="ARBA" id="ARBA00022932"/>
    </source>
</evidence>
<feature type="domain" description="UmuC" evidence="5">
    <location>
        <begin position="18"/>
        <end position="198"/>
    </location>
</feature>
<dbReference type="Pfam" id="PF11798">
    <property type="entry name" value="IMS_HHH"/>
    <property type="match status" value="1"/>
</dbReference>
<dbReference type="InterPro" id="IPR001126">
    <property type="entry name" value="UmuC"/>
</dbReference>
<dbReference type="InterPro" id="IPR043128">
    <property type="entry name" value="Rev_trsase/Diguanyl_cyclase"/>
</dbReference>
<comment type="subunit">
    <text evidence="4">Monomer.</text>
</comment>
<dbReference type="Gene3D" id="3.40.1170.60">
    <property type="match status" value="1"/>
</dbReference>
<keyword evidence="4" id="KW-0238">DNA-binding</keyword>
<dbReference type="EC" id="2.7.7.7" evidence="4"/>
<comment type="similarity">
    <text evidence="1 4">Belongs to the DNA polymerase type-Y family.</text>
</comment>
<proteinExistence type="inferred from homology"/>
<dbReference type="InterPro" id="IPR022880">
    <property type="entry name" value="DNApol_IV"/>
</dbReference>
<dbReference type="PROSITE" id="PS50173">
    <property type="entry name" value="UMUC"/>
    <property type="match status" value="1"/>
</dbReference>
<dbReference type="SUPFAM" id="SSF100879">
    <property type="entry name" value="Lesion bypass DNA polymerase (Y-family), little finger domain"/>
    <property type="match status" value="1"/>
</dbReference>
<name>A0ABP8LFT3_9BACT</name>
<dbReference type="PANTHER" id="PTHR11076:SF33">
    <property type="entry name" value="DNA POLYMERASE KAPPA"/>
    <property type="match status" value="1"/>
</dbReference>
<dbReference type="NCBIfam" id="NF010731">
    <property type="entry name" value="PRK14133.1"/>
    <property type="match status" value="1"/>
</dbReference>
<reference evidence="7" key="1">
    <citation type="journal article" date="2019" name="Int. J. Syst. Evol. Microbiol.">
        <title>The Global Catalogue of Microorganisms (GCM) 10K type strain sequencing project: providing services to taxonomists for standard genome sequencing and annotation.</title>
        <authorList>
            <consortium name="The Broad Institute Genomics Platform"/>
            <consortium name="The Broad Institute Genome Sequencing Center for Infectious Disease"/>
            <person name="Wu L."/>
            <person name="Ma J."/>
        </authorList>
    </citation>
    <scope>NUCLEOTIDE SEQUENCE [LARGE SCALE GENOMIC DNA]</scope>
    <source>
        <strain evidence="7">JCM 17926</strain>
    </source>
</reference>
<dbReference type="Gene3D" id="3.30.70.270">
    <property type="match status" value="1"/>
</dbReference>
<keyword evidence="2 4" id="KW-0515">Mutator protein</keyword>
<dbReference type="EMBL" id="BAABHC010000004">
    <property type="protein sequence ID" value="GAA4428043.1"/>
    <property type="molecule type" value="Genomic_DNA"/>
</dbReference>
<keyword evidence="4" id="KW-0808">Transferase</keyword>
<feature type="active site" evidence="4">
    <location>
        <position position="117"/>
    </location>
</feature>
<dbReference type="InterPro" id="IPR050116">
    <property type="entry name" value="DNA_polymerase-Y"/>
</dbReference>
<dbReference type="PANTHER" id="PTHR11076">
    <property type="entry name" value="DNA REPAIR POLYMERASE UMUC / TRANSFERASE FAMILY MEMBER"/>
    <property type="match status" value="1"/>
</dbReference>
<gene>
    <name evidence="6" type="primary">dinB_2</name>
    <name evidence="4" type="synonym">dinB</name>
    <name evidence="6" type="ORF">GCM10023188_11830</name>
</gene>
<dbReference type="InterPro" id="IPR017961">
    <property type="entry name" value="DNA_pol_Y-fam_little_finger"/>
</dbReference>
<keyword evidence="4" id="KW-0234">DNA repair</keyword>
<dbReference type="Gene3D" id="1.10.150.20">
    <property type="entry name" value="5' to 3' exonuclease, C-terminal subdomain"/>
    <property type="match status" value="1"/>
</dbReference>
<comment type="cofactor">
    <cofactor evidence="4">
        <name>Mg(2+)</name>
        <dbReference type="ChEBI" id="CHEBI:18420"/>
    </cofactor>
    <text evidence="4">Binds 2 magnesium ions per subunit.</text>
</comment>
<evidence type="ECO:0000256" key="1">
    <source>
        <dbReference type="ARBA" id="ARBA00010945"/>
    </source>
</evidence>
<feature type="site" description="Substrate discrimination" evidence="4">
    <location>
        <position position="27"/>
    </location>
</feature>
<keyword evidence="4" id="KW-0548">Nucleotidyltransferase</keyword>
<accession>A0ABP8LFT3</accession>
<evidence type="ECO:0000259" key="5">
    <source>
        <dbReference type="PROSITE" id="PS50173"/>
    </source>
</evidence>
<feature type="binding site" evidence="4">
    <location>
        <position position="116"/>
    </location>
    <ligand>
        <name>Mg(2+)</name>
        <dbReference type="ChEBI" id="CHEBI:18420"/>
    </ligand>
</feature>
<sequence>MYLCPLTLPALSQAIRKIIHVDMDAFFASVEQRDNPALRGKPVAVGGSRERGVVAAASYEARRFGVHSALASKIAAQRCPQLLFVKPRFEVYSAVSRQIREIFFSYTDLVEPLSLDEAYLDVTENKIGMPSASIIAKEIKRRIFEETGLTASAGVSYNKFLAKIASDMDKPNGFTLITPDRAEELVASLAIEKFHGIGKVTAARMQSMGIVTGADLRQRTEEELVRNFGKVGRYYYRISRALDEREVQPHRVRKSIGAERTFDVDLTEEQEMLERLHYLAAEVAQDMARLQATAKTVTVKIKYFDFTLNTRSKTFLSGFSSADAIYTIARDLLRTPQLPPYPVRLLGIAVSSLLYQHDKQEGYQLTIEF</sequence>
<evidence type="ECO:0000256" key="4">
    <source>
        <dbReference type="HAMAP-Rule" id="MF_01113"/>
    </source>
</evidence>
<dbReference type="CDD" id="cd03586">
    <property type="entry name" value="PolY_Pol_IV_kappa"/>
    <property type="match status" value="1"/>
</dbReference>
<organism evidence="6 7">
    <name type="scientific">Pontibacter saemangeumensis</name>
    <dbReference type="NCBI Taxonomy" id="1084525"/>
    <lineage>
        <taxon>Bacteria</taxon>
        <taxon>Pseudomonadati</taxon>
        <taxon>Bacteroidota</taxon>
        <taxon>Cytophagia</taxon>
        <taxon>Cytophagales</taxon>
        <taxon>Hymenobacteraceae</taxon>
        <taxon>Pontibacter</taxon>
    </lineage>
</organism>
<keyword evidence="4" id="KW-0227">DNA damage</keyword>
<keyword evidence="3 4" id="KW-0239">DNA-directed DNA polymerase</keyword>
<dbReference type="InterPro" id="IPR043502">
    <property type="entry name" value="DNA/RNA_pol_sf"/>
</dbReference>
<dbReference type="InterPro" id="IPR024728">
    <property type="entry name" value="PolY_HhH_motif"/>
</dbReference>
<keyword evidence="4" id="KW-0479">Metal-binding</keyword>
<dbReference type="Proteomes" id="UP001500552">
    <property type="component" value="Unassembled WGS sequence"/>
</dbReference>
<keyword evidence="4" id="KW-0963">Cytoplasm</keyword>
<evidence type="ECO:0000313" key="6">
    <source>
        <dbReference type="EMBL" id="GAA4428043.1"/>
    </source>
</evidence>
<keyword evidence="4" id="KW-0460">Magnesium</keyword>
<comment type="caution">
    <text evidence="6">The sequence shown here is derived from an EMBL/GenBank/DDBJ whole genome shotgun (WGS) entry which is preliminary data.</text>
</comment>
<protein>
    <recommendedName>
        <fullName evidence="4">DNA polymerase IV</fullName>
        <shortName evidence="4">Pol IV</shortName>
        <ecNumber evidence="4">2.7.7.7</ecNumber>
    </recommendedName>
</protein>
<dbReference type="InterPro" id="IPR036775">
    <property type="entry name" value="DNA_pol_Y-fam_lit_finger_sf"/>
</dbReference>
<comment type="catalytic activity">
    <reaction evidence="4">
        <text>DNA(n) + a 2'-deoxyribonucleoside 5'-triphosphate = DNA(n+1) + diphosphate</text>
        <dbReference type="Rhea" id="RHEA:22508"/>
        <dbReference type="Rhea" id="RHEA-COMP:17339"/>
        <dbReference type="Rhea" id="RHEA-COMP:17340"/>
        <dbReference type="ChEBI" id="CHEBI:33019"/>
        <dbReference type="ChEBI" id="CHEBI:61560"/>
        <dbReference type="ChEBI" id="CHEBI:173112"/>
        <dbReference type="EC" id="2.7.7.7"/>
    </reaction>
</comment>
<comment type="subcellular location">
    <subcellularLocation>
        <location evidence="4">Cytoplasm</location>
    </subcellularLocation>
</comment>
<keyword evidence="7" id="KW-1185">Reference proteome</keyword>
<dbReference type="Gene3D" id="3.30.1490.100">
    <property type="entry name" value="DNA polymerase, Y-family, little finger domain"/>
    <property type="match status" value="1"/>
</dbReference>
<dbReference type="Pfam" id="PF00817">
    <property type="entry name" value="IMS"/>
    <property type="match status" value="1"/>
</dbReference>
<dbReference type="SUPFAM" id="SSF56672">
    <property type="entry name" value="DNA/RNA polymerases"/>
    <property type="match status" value="1"/>
</dbReference>
<dbReference type="NCBIfam" id="NF002677">
    <property type="entry name" value="PRK02406.1"/>
    <property type="match status" value="1"/>
</dbReference>
<dbReference type="Pfam" id="PF11799">
    <property type="entry name" value="IMS_C"/>
    <property type="match status" value="1"/>
</dbReference>
<evidence type="ECO:0000256" key="2">
    <source>
        <dbReference type="ARBA" id="ARBA00022457"/>
    </source>
</evidence>
<dbReference type="HAMAP" id="MF_01113">
    <property type="entry name" value="DNApol_IV"/>
    <property type="match status" value="1"/>
</dbReference>
<keyword evidence="4" id="KW-0235">DNA replication</keyword>
<comment type="function">
    <text evidence="4">Poorly processive, error-prone DNA polymerase involved in untargeted mutagenesis. Copies undamaged DNA at stalled replication forks, which arise in vivo from mismatched or misaligned primer ends. These misaligned primers can be extended by PolIV. Exhibits no 3'-5' exonuclease (proofreading) activity. May be involved in translesional synthesis, in conjunction with the beta clamp from PolIII.</text>
</comment>
<evidence type="ECO:0000313" key="7">
    <source>
        <dbReference type="Proteomes" id="UP001500552"/>
    </source>
</evidence>